<dbReference type="RefSeq" id="WP_353650913.1">
    <property type="nucleotide sequence ID" value="NZ_CP159218.1"/>
</dbReference>
<reference evidence="3" key="1">
    <citation type="submission" date="2024-05" db="EMBL/GenBank/DDBJ databases">
        <authorList>
            <person name="Cai S.Y."/>
            <person name="Jin L.M."/>
            <person name="Li H.R."/>
        </authorList>
    </citation>
    <scope>NUCLEOTIDE SEQUENCE</scope>
    <source>
        <strain evidence="3">A5-74</strain>
    </source>
</reference>
<name>A0AAU8DSX5_9ACTN</name>
<keyword evidence="2" id="KW-1133">Transmembrane helix</keyword>
<dbReference type="AlphaFoldDB" id="A0AAU8DSX5"/>
<feature type="transmembrane region" description="Helical" evidence="2">
    <location>
        <begin position="116"/>
        <end position="136"/>
    </location>
</feature>
<accession>A0AAU8DSX5</accession>
<evidence type="ECO:0000256" key="1">
    <source>
        <dbReference type="SAM" id="MobiDB-lite"/>
    </source>
</evidence>
<sequence>MTDQTPPPPESEATSDGPGSNDLVALRQQLASDRKEIRRLEARVNAQGDVRGAGIELMLGAGATLAALLMFIGLLMKVFIPVSGDDRSLTLFQVLDPEYEPDLLDSDGSWDTGPGWYIPIVMVLICVVLILSVSLAGGSAPQSRPRALVTVTEVFCWCLAIGCLLGFATLANSRKIVAVPGGLVTILIGAVLAVLTCRLARARA</sequence>
<protein>
    <submittedName>
        <fullName evidence="3">Uncharacterized protein</fullName>
    </submittedName>
</protein>
<evidence type="ECO:0000313" key="3">
    <source>
        <dbReference type="EMBL" id="XCG65308.1"/>
    </source>
</evidence>
<evidence type="ECO:0000256" key="2">
    <source>
        <dbReference type="SAM" id="Phobius"/>
    </source>
</evidence>
<proteinExistence type="predicted"/>
<gene>
    <name evidence="3" type="ORF">ABLG96_08475</name>
</gene>
<feature type="region of interest" description="Disordered" evidence="1">
    <location>
        <begin position="1"/>
        <end position="21"/>
    </location>
</feature>
<keyword evidence="2" id="KW-0812">Transmembrane</keyword>
<feature type="compositionally biased region" description="Pro residues" evidence="1">
    <location>
        <begin position="1"/>
        <end position="10"/>
    </location>
</feature>
<keyword evidence="2" id="KW-0472">Membrane</keyword>
<feature type="transmembrane region" description="Helical" evidence="2">
    <location>
        <begin position="148"/>
        <end position="170"/>
    </location>
</feature>
<feature type="transmembrane region" description="Helical" evidence="2">
    <location>
        <begin position="57"/>
        <end position="80"/>
    </location>
</feature>
<dbReference type="EMBL" id="CP159218">
    <property type="protein sequence ID" value="XCG65308.1"/>
    <property type="molecule type" value="Genomic_DNA"/>
</dbReference>
<feature type="transmembrane region" description="Helical" evidence="2">
    <location>
        <begin position="176"/>
        <end position="200"/>
    </location>
</feature>
<organism evidence="3">
    <name type="scientific">Nakamurella sp. A5-74</name>
    <dbReference type="NCBI Taxonomy" id="3158264"/>
    <lineage>
        <taxon>Bacteria</taxon>
        <taxon>Bacillati</taxon>
        <taxon>Actinomycetota</taxon>
        <taxon>Actinomycetes</taxon>
        <taxon>Nakamurellales</taxon>
        <taxon>Nakamurellaceae</taxon>
        <taxon>Nakamurella</taxon>
    </lineage>
</organism>